<keyword evidence="2" id="KW-1185">Reference proteome</keyword>
<dbReference type="EMBL" id="JBDXSU010000015">
    <property type="protein sequence ID" value="MFB5191916.1"/>
    <property type="molecule type" value="Genomic_DNA"/>
</dbReference>
<protein>
    <submittedName>
        <fullName evidence="1">DUF4367 domain-containing protein</fullName>
    </submittedName>
</protein>
<dbReference type="RefSeq" id="WP_275475028.1">
    <property type="nucleotide sequence ID" value="NZ_CP162940.1"/>
</dbReference>
<proteinExistence type="predicted"/>
<dbReference type="Proteomes" id="UP001579974">
    <property type="component" value="Unassembled WGS sequence"/>
</dbReference>
<evidence type="ECO:0000313" key="2">
    <source>
        <dbReference type="Proteomes" id="UP001579974"/>
    </source>
</evidence>
<reference evidence="1 2" key="1">
    <citation type="journal article" date="2024" name="Int. J. Mol. Sci.">
        <title>Exploration of Alicyclobacillus spp. Genome in Search of Antibiotic Resistance.</title>
        <authorList>
            <person name="Bucka-Kolendo J."/>
            <person name="Kiousi D.E."/>
            <person name="Dekowska A."/>
            <person name="Mikolajczuk-Szczyrba A."/>
            <person name="Karadedos D.M."/>
            <person name="Michael P."/>
            <person name="Galanis A."/>
            <person name="Sokolowska B."/>
        </authorList>
    </citation>
    <scope>NUCLEOTIDE SEQUENCE [LARGE SCALE GENOMIC DNA]</scope>
    <source>
        <strain evidence="1 2">KKP 3000</strain>
    </source>
</reference>
<comment type="caution">
    <text evidence="1">The sequence shown here is derived from an EMBL/GenBank/DDBJ whole genome shotgun (WGS) entry which is preliminary data.</text>
</comment>
<organism evidence="1 2">
    <name type="scientific">Alicyclobacillus fastidiosus</name>
    <dbReference type="NCBI Taxonomy" id="392011"/>
    <lineage>
        <taxon>Bacteria</taxon>
        <taxon>Bacillati</taxon>
        <taxon>Bacillota</taxon>
        <taxon>Bacilli</taxon>
        <taxon>Bacillales</taxon>
        <taxon>Alicyclobacillaceae</taxon>
        <taxon>Alicyclobacillus</taxon>
    </lineage>
</organism>
<evidence type="ECO:0000313" key="1">
    <source>
        <dbReference type="EMBL" id="MFB5191916.1"/>
    </source>
</evidence>
<gene>
    <name evidence="1" type="ORF">KKP3000_000704</name>
</gene>
<accession>A0ABV5AI66</accession>
<name>A0ABV5AI66_9BACL</name>
<sequence length="92" mass="9862">MDIFLGDSTHVIELTAMQATNNAVVSMSSVVTIDESYAKLSDGTKAIYGNNGATSQLVWDKNGVFYQLASSNNQSHSDLTKQQLVAVASSFQ</sequence>